<accession>X1J7M7</accession>
<protein>
    <submittedName>
        <fullName evidence="1">Uncharacterized protein</fullName>
    </submittedName>
</protein>
<dbReference type="AlphaFoldDB" id="X1J7M7"/>
<organism evidence="1">
    <name type="scientific">marine sediment metagenome</name>
    <dbReference type="NCBI Taxonomy" id="412755"/>
    <lineage>
        <taxon>unclassified sequences</taxon>
        <taxon>metagenomes</taxon>
        <taxon>ecological metagenomes</taxon>
    </lineage>
</organism>
<sequence length="93" mass="11134">ITIAKKALCNLKFPYLEKFMEKVGNLSEFDLFKILYRTEVEFNELWDILEKKTGFSINNLREFVRKKQIIDKIFFQDLKLRIQLLLQIGFIGS</sequence>
<dbReference type="EMBL" id="BARU01041715">
    <property type="protein sequence ID" value="GAH77485.1"/>
    <property type="molecule type" value="Genomic_DNA"/>
</dbReference>
<feature type="non-terminal residue" evidence="1">
    <location>
        <position position="1"/>
    </location>
</feature>
<comment type="caution">
    <text evidence="1">The sequence shown here is derived from an EMBL/GenBank/DDBJ whole genome shotgun (WGS) entry which is preliminary data.</text>
</comment>
<reference evidence="1" key="1">
    <citation type="journal article" date="2014" name="Front. Microbiol.">
        <title>High frequency of phylogenetically diverse reductive dehalogenase-homologous genes in deep subseafloor sedimentary metagenomes.</title>
        <authorList>
            <person name="Kawai M."/>
            <person name="Futagami T."/>
            <person name="Toyoda A."/>
            <person name="Takaki Y."/>
            <person name="Nishi S."/>
            <person name="Hori S."/>
            <person name="Arai W."/>
            <person name="Tsubouchi T."/>
            <person name="Morono Y."/>
            <person name="Uchiyama I."/>
            <person name="Ito T."/>
            <person name="Fujiyama A."/>
            <person name="Inagaki F."/>
            <person name="Takami H."/>
        </authorList>
    </citation>
    <scope>NUCLEOTIDE SEQUENCE</scope>
    <source>
        <strain evidence="1">Expedition CK06-06</strain>
    </source>
</reference>
<gene>
    <name evidence="1" type="ORF">S03H2_64253</name>
</gene>
<proteinExistence type="predicted"/>
<evidence type="ECO:0000313" key="1">
    <source>
        <dbReference type="EMBL" id="GAH77485.1"/>
    </source>
</evidence>
<name>X1J7M7_9ZZZZ</name>